<keyword evidence="3" id="KW-0269">Exonuclease</keyword>
<dbReference type="PANTHER" id="PTHR47765:SF2">
    <property type="entry name" value="EXONUCLEASE MUT-7 HOMOLOG"/>
    <property type="match status" value="1"/>
</dbReference>
<dbReference type="InterPro" id="IPR002782">
    <property type="entry name" value="Mut7-C_RNAse_dom"/>
</dbReference>
<feature type="signal peptide" evidence="1">
    <location>
        <begin position="1"/>
        <end position="17"/>
    </location>
</feature>
<organism evidence="3 4">
    <name type="scientific">Amazona guildingii</name>
    <dbReference type="NCBI Taxonomy" id="175529"/>
    <lineage>
        <taxon>Eukaryota</taxon>
        <taxon>Metazoa</taxon>
        <taxon>Chordata</taxon>
        <taxon>Craniata</taxon>
        <taxon>Vertebrata</taxon>
        <taxon>Euteleostomi</taxon>
        <taxon>Archelosauria</taxon>
        <taxon>Archosauria</taxon>
        <taxon>Dinosauria</taxon>
        <taxon>Saurischia</taxon>
        <taxon>Theropoda</taxon>
        <taxon>Coelurosauria</taxon>
        <taxon>Aves</taxon>
        <taxon>Neognathae</taxon>
        <taxon>Neoaves</taxon>
        <taxon>Telluraves</taxon>
        <taxon>Australaves</taxon>
        <taxon>Psittaciformes</taxon>
        <taxon>Psittacidae</taxon>
        <taxon>Amazona</taxon>
    </lineage>
</organism>
<dbReference type="PANTHER" id="PTHR47765">
    <property type="entry name" value="3'-5' EXONUCLEASE DOMAIN-CONTAINING PROTEIN"/>
    <property type="match status" value="1"/>
</dbReference>
<evidence type="ECO:0000259" key="2">
    <source>
        <dbReference type="Pfam" id="PF01927"/>
    </source>
</evidence>
<gene>
    <name evidence="3" type="primary">Exd3_1</name>
    <name evidence="3" type="ORF">AMAGUI_R15860</name>
</gene>
<dbReference type="AlphaFoldDB" id="A0A7L0MHM4"/>
<sequence>WALPSLWGCLVCRRCSGSTDAIPLTSLSLFLQVCNCDKYLKVSRERMRQLVEDSRQAPGASGTGKWPHRSCDAAVSSHGTAQPCCSAHAERLEGPVLAGGTVLQVAAIPPGVLDKAKLTHFYCCTGCGKVFWEGSHFGRVVSQFRDVLVTSRDKQTIYELS</sequence>
<dbReference type="InterPro" id="IPR052408">
    <property type="entry name" value="Exonuclease_MUT-7-like"/>
</dbReference>
<comment type="caution">
    <text evidence="3">The sequence shown here is derived from an EMBL/GenBank/DDBJ whole genome shotgun (WGS) entry which is preliminary data.</text>
</comment>
<feature type="non-terminal residue" evidence="3">
    <location>
        <position position="1"/>
    </location>
</feature>
<keyword evidence="4" id="KW-1185">Reference proteome</keyword>
<evidence type="ECO:0000256" key="1">
    <source>
        <dbReference type="SAM" id="SignalP"/>
    </source>
</evidence>
<dbReference type="Proteomes" id="UP000531168">
    <property type="component" value="Unassembled WGS sequence"/>
</dbReference>
<keyword evidence="3" id="KW-0540">Nuclease</keyword>
<protein>
    <submittedName>
        <fullName evidence="3">MUT7 Exonuclease</fullName>
    </submittedName>
</protein>
<evidence type="ECO:0000313" key="3">
    <source>
        <dbReference type="EMBL" id="NXK80385.1"/>
    </source>
</evidence>
<feature type="chain" id="PRO_5029498804" evidence="1">
    <location>
        <begin position="18"/>
        <end position="161"/>
    </location>
</feature>
<feature type="non-terminal residue" evidence="3">
    <location>
        <position position="161"/>
    </location>
</feature>
<name>A0A7L0MHM4_9PSIT</name>
<dbReference type="EMBL" id="VXAR01010136">
    <property type="protein sequence ID" value="NXK80385.1"/>
    <property type="molecule type" value="Genomic_DNA"/>
</dbReference>
<dbReference type="Pfam" id="PF01927">
    <property type="entry name" value="Mut7-C"/>
    <property type="match status" value="1"/>
</dbReference>
<evidence type="ECO:0000313" key="4">
    <source>
        <dbReference type="Proteomes" id="UP000531168"/>
    </source>
</evidence>
<accession>A0A7L0MHM4</accession>
<dbReference type="GO" id="GO:0004527">
    <property type="term" value="F:exonuclease activity"/>
    <property type="evidence" value="ECO:0007669"/>
    <property type="project" value="UniProtKB-KW"/>
</dbReference>
<reference evidence="3 4" key="1">
    <citation type="submission" date="2019-09" db="EMBL/GenBank/DDBJ databases">
        <title>Bird 10,000 Genomes (B10K) Project - Family phase.</title>
        <authorList>
            <person name="Zhang G."/>
        </authorList>
    </citation>
    <scope>NUCLEOTIDE SEQUENCE [LARGE SCALE GENOMIC DNA]</scope>
    <source>
        <strain evidence="3">B10K-DU-001-46</strain>
        <tissue evidence="3">Muscle</tissue>
    </source>
</reference>
<feature type="domain" description="Mut7-C RNAse" evidence="2">
    <location>
        <begin position="107"/>
        <end position="142"/>
    </location>
</feature>
<keyword evidence="1" id="KW-0732">Signal</keyword>
<proteinExistence type="predicted"/>
<keyword evidence="3" id="KW-0378">Hydrolase</keyword>